<keyword evidence="4 8" id="KW-0413">Isomerase</keyword>
<keyword evidence="9" id="KW-0732">Signal</keyword>
<dbReference type="AlphaFoldDB" id="D8LQF3"/>
<dbReference type="EC" id="5.4.2.11" evidence="8"/>
<dbReference type="Proteomes" id="UP000002630">
    <property type="component" value="Linkage Group LG04"/>
</dbReference>
<dbReference type="InterPro" id="IPR013078">
    <property type="entry name" value="His_Pase_superF_clade-1"/>
</dbReference>
<evidence type="ECO:0000256" key="3">
    <source>
        <dbReference type="ARBA" id="ARBA00023152"/>
    </source>
</evidence>
<dbReference type="EMBL" id="FN648818">
    <property type="protein sequence ID" value="CBN78717.1"/>
    <property type="molecule type" value="Genomic_DNA"/>
</dbReference>
<evidence type="ECO:0000256" key="9">
    <source>
        <dbReference type="SAM" id="SignalP"/>
    </source>
</evidence>
<accession>D8LQF3</accession>
<dbReference type="SMART" id="SM00855">
    <property type="entry name" value="PGAM"/>
    <property type="match status" value="1"/>
</dbReference>
<keyword evidence="11" id="KW-1185">Reference proteome</keyword>
<dbReference type="PANTHER" id="PTHR11931">
    <property type="entry name" value="PHOSPHOGLYCERATE MUTASE"/>
    <property type="match status" value="1"/>
</dbReference>
<dbReference type="eggNOG" id="KOG0235">
    <property type="taxonomic scope" value="Eukaryota"/>
</dbReference>
<feature type="binding site" evidence="6">
    <location>
        <begin position="255"/>
        <end position="256"/>
    </location>
    <ligand>
        <name>substrate</name>
    </ligand>
</feature>
<dbReference type="InParanoid" id="D8LQF3"/>
<dbReference type="NCBIfam" id="TIGR01258">
    <property type="entry name" value="pgm_1"/>
    <property type="match status" value="1"/>
</dbReference>
<dbReference type="OMA" id="MLPYWYD"/>
<feature type="binding site" evidence="6">
    <location>
        <begin position="93"/>
        <end position="94"/>
    </location>
    <ligand>
        <name>substrate</name>
    </ligand>
</feature>
<feature type="binding site" evidence="6">
    <location>
        <position position="170"/>
    </location>
    <ligand>
        <name>substrate</name>
    </ligand>
</feature>
<evidence type="ECO:0000256" key="5">
    <source>
        <dbReference type="PIRSR" id="PIRSR613078-1"/>
    </source>
</evidence>
<dbReference type="Gene3D" id="3.40.50.1240">
    <property type="entry name" value="Phosphoglycerate mutase-like"/>
    <property type="match status" value="1"/>
</dbReference>
<proteinExistence type="inferred from homology"/>
<feature type="binding site" evidence="6">
    <location>
        <begin position="159"/>
        <end position="162"/>
    </location>
    <ligand>
        <name>substrate</name>
    </ligand>
</feature>
<protein>
    <recommendedName>
        <fullName evidence="8">Phosphoglycerate mutase</fullName>
        <ecNumber evidence="8">5.4.2.11</ecNumber>
    </recommendedName>
</protein>
<keyword evidence="3 8" id="KW-0324">Glycolysis</keyword>
<dbReference type="FunFam" id="3.40.50.1240:FF:000003">
    <property type="entry name" value="2,3-bisphosphoglycerate-dependent phosphoglycerate mutase"/>
    <property type="match status" value="1"/>
</dbReference>
<evidence type="ECO:0000256" key="6">
    <source>
        <dbReference type="PIRSR" id="PIRSR613078-2"/>
    </source>
</evidence>
<dbReference type="CDD" id="cd07067">
    <property type="entry name" value="HP_PGM_like"/>
    <property type="match status" value="1"/>
</dbReference>
<feature type="chain" id="PRO_5003117441" description="Phosphoglycerate mutase" evidence="9">
    <location>
        <begin position="17"/>
        <end position="327"/>
    </location>
</feature>
<reference evidence="10 11" key="1">
    <citation type="journal article" date="2010" name="Nature">
        <title>The Ectocarpus genome and the independent evolution of multicellularity in brown algae.</title>
        <authorList>
            <person name="Cock J.M."/>
            <person name="Sterck L."/>
            <person name="Rouze P."/>
            <person name="Scornet D."/>
            <person name="Allen A.E."/>
            <person name="Amoutzias G."/>
            <person name="Anthouard V."/>
            <person name="Artiguenave F."/>
            <person name="Aury J.M."/>
            <person name="Badger J.H."/>
            <person name="Beszteri B."/>
            <person name="Billiau K."/>
            <person name="Bonnet E."/>
            <person name="Bothwell J.H."/>
            <person name="Bowler C."/>
            <person name="Boyen C."/>
            <person name="Brownlee C."/>
            <person name="Carrano C.J."/>
            <person name="Charrier B."/>
            <person name="Cho G.Y."/>
            <person name="Coelho S.M."/>
            <person name="Collen J."/>
            <person name="Corre E."/>
            <person name="Da Silva C."/>
            <person name="Delage L."/>
            <person name="Delaroque N."/>
            <person name="Dittami S.M."/>
            <person name="Doulbeau S."/>
            <person name="Elias M."/>
            <person name="Farnham G."/>
            <person name="Gachon C.M."/>
            <person name="Gschloessl B."/>
            <person name="Heesch S."/>
            <person name="Jabbari K."/>
            <person name="Jubin C."/>
            <person name="Kawai H."/>
            <person name="Kimura K."/>
            <person name="Kloareg B."/>
            <person name="Kupper F.C."/>
            <person name="Lang D."/>
            <person name="Le Bail A."/>
            <person name="Leblanc C."/>
            <person name="Lerouge P."/>
            <person name="Lohr M."/>
            <person name="Lopez P.J."/>
            <person name="Martens C."/>
            <person name="Maumus F."/>
            <person name="Michel G."/>
            <person name="Miranda-Saavedra D."/>
            <person name="Morales J."/>
            <person name="Moreau H."/>
            <person name="Motomura T."/>
            <person name="Nagasato C."/>
            <person name="Napoli C.A."/>
            <person name="Nelson D.R."/>
            <person name="Nyvall-Collen P."/>
            <person name="Peters A.F."/>
            <person name="Pommier C."/>
            <person name="Potin P."/>
            <person name="Poulain J."/>
            <person name="Quesneville H."/>
            <person name="Read B."/>
            <person name="Rensing S.A."/>
            <person name="Ritter A."/>
            <person name="Rousvoal S."/>
            <person name="Samanta M."/>
            <person name="Samson G."/>
            <person name="Schroeder D.C."/>
            <person name="Segurens B."/>
            <person name="Strittmatter M."/>
            <person name="Tonon T."/>
            <person name="Tregear J.W."/>
            <person name="Valentin K."/>
            <person name="von Dassow P."/>
            <person name="Yamagishi T."/>
            <person name="Van de Peer Y."/>
            <person name="Wincker P."/>
        </authorList>
    </citation>
    <scope>NUCLEOTIDE SEQUENCE [LARGE SCALE GENOMIC DNA]</scope>
    <source>
        <strain evidence="11">Ec32 / CCAP1310/4</strain>
    </source>
</reference>
<evidence type="ECO:0000256" key="4">
    <source>
        <dbReference type="ARBA" id="ARBA00023235"/>
    </source>
</evidence>
<dbReference type="HAMAP" id="MF_01039">
    <property type="entry name" value="PGAM_GpmA"/>
    <property type="match status" value="1"/>
</dbReference>
<comment type="catalytic activity">
    <reaction evidence="1 8">
        <text>(2R)-2-phosphoglycerate = (2R)-3-phosphoglycerate</text>
        <dbReference type="Rhea" id="RHEA:15901"/>
        <dbReference type="ChEBI" id="CHEBI:58272"/>
        <dbReference type="ChEBI" id="CHEBI:58289"/>
        <dbReference type="EC" id="5.4.2.11"/>
    </reaction>
</comment>
<dbReference type="InterPro" id="IPR001345">
    <property type="entry name" value="PG/BPGM_mutase_AS"/>
</dbReference>
<comment type="similarity">
    <text evidence="2 8">Belongs to the phosphoglycerate mutase family. BPG-dependent PGAM subfamily.</text>
</comment>
<feature type="binding site" evidence="6">
    <location>
        <begin position="186"/>
        <end position="187"/>
    </location>
    <ligand>
        <name>substrate</name>
    </ligand>
</feature>
<evidence type="ECO:0000256" key="7">
    <source>
        <dbReference type="PIRSR" id="PIRSR613078-3"/>
    </source>
</evidence>
<dbReference type="EMBL" id="FN649729">
    <property type="protein sequence ID" value="CBN78717.1"/>
    <property type="molecule type" value="Genomic_DNA"/>
</dbReference>
<dbReference type="Pfam" id="PF00300">
    <property type="entry name" value="His_Phos_1"/>
    <property type="match status" value="1"/>
</dbReference>
<feature type="binding site" evidence="6">
    <location>
        <begin position="80"/>
        <end position="87"/>
    </location>
    <ligand>
        <name>substrate</name>
    </ligand>
</feature>
<evidence type="ECO:0000313" key="11">
    <source>
        <dbReference type="Proteomes" id="UP000002630"/>
    </source>
</evidence>
<evidence type="ECO:0000313" key="10">
    <source>
        <dbReference type="EMBL" id="CBN78717.1"/>
    </source>
</evidence>
<feature type="site" description="Transition state stabilizer" evidence="7">
    <location>
        <position position="254"/>
    </location>
</feature>
<evidence type="ECO:0000256" key="1">
    <source>
        <dbReference type="ARBA" id="ARBA00000380"/>
    </source>
</evidence>
<dbReference type="NCBIfam" id="NF010713">
    <property type="entry name" value="PRK14115.1"/>
    <property type="match status" value="1"/>
</dbReference>
<feature type="signal peptide" evidence="9">
    <location>
        <begin position="1"/>
        <end position="16"/>
    </location>
</feature>
<gene>
    <name evidence="10" type="ORF">Esi_0006_0075</name>
</gene>
<dbReference type="GO" id="GO:0004619">
    <property type="term" value="F:phosphoglycerate mutase activity"/>
    <property type="evidence" value="ECO:0007669"/>
    <property type="project" value="UniProtKB-EC"/>
</dbReference>
<name>D8LQF3_ECTSI</name>
<dbReference type="GO" id="GO:0006096">
    <property type="term" value="P:glycolytic process"/>
    <property type="evidence" value="ECO:0007669"/>
    <property type="project" value="UniProtKB-KW"/>
</dbReference>
<evidence type="ECO:0000256" key="2">
    <source>
        <dbReference type="ARBA" id="ARBA00006717"/>
    </source>
</evidence>
<dbReference type="PROSITE" id="PS00175">
    <property type="entry name" value="PG_MUTASE"/>
    <property type="match status" value="1"/>
</dbReference>
<organism evidence="10 11">
    <name type="scientific">Ectocarpus siliculosus</name>
    <name type="common">Brown alga</name>
    <name type="synonym">Conferva siliculosa</name>
    <dbReference type="NCBI Taxonomy" id="2880"/>
    <lineage>
        <taxon>Eukaryota</taxon>
        <taxon>Sar</taxon>
        <taxon>Stramenopiles</taxon>
        <taxon>Ochrophyta</taxon>
        <taxon>PX clade</taxon>
        <taxon>Phaeophyceae</taxon>
        <taxon>Ectocarpales</taxon>
        <taxon>Ectocarpaceae</taxon>
        <taxon>Ectocarpus</taxon>
    </lineage>
</organism>
<dbReference type="InterPro" id="IPR005952">
    <property type="entry name" value="Phosphogly_mut1"/>
</dbReference>
<evidence type="ECO:0000256" key="8">
    <source>
        <dbReference type="RuleBase" id="RU004511"/>
    </source>
</evidence>
<dbReference type="OrthoDB" id="354304at2759"/>
<dbReference type="FunCoup" id="D8LQF3">
    <property type="interactions" value="75"/>
</dbReference>
<dbReference type="InterPro" id="IPR029033">
    <property type="entry name" value="His_PPase_superfam"/>
</dbReference>
<sequence length="327" mass="35668">MKGGAVLACLVLQAKAAVGFVAPSVVARGRVQSAAAAAAVRLGDNAATLRSVRGARSGMSMAAPETTPEGDDTYTLVVVRHGESTWNNENRFTGWKDVPLSDKGQEEAAQSGELIAESGLTFDVAYTSVLKRAINTLWCILEKTDLMWIPVNRSWRLNERHYGALQGLDKKETVAKHGMDQVMIWRRSYTTPPPLLADDSDDLPQNDRKYAGVDPADLPRAESLKLTKDRFLVEWENEIAPAIKSGKRILIVAHGNTIRGLCQHLDEISDEDIVGLDIPTGVPLVFTLDKDLKPITHPEAIPPLSARYLGDVSGIRARIEAVKAQTK</sequence>
<feature type="active site" description="Proton donor/acceptor" evidence="5">
    <location>
        <position position="159"/>
    </location>
</feature>
<dbReference type="STRING" id="2880.D8LQF3"/>
<dbReference type="SUPFAM" id="SSF53254">
    <property type="entry name" value="Phosphoglycerate mutase-like"/>
    <property type="match status" value="1"/>
</dbReference>
<feature type="active site" description="Tele-phosphohistidine intermediate" evidence="5">
    <location>
        <position position="81"/>
    </location>
</feature>
<feature type="binding site" evidence="6">
    <location>
        <position position="132"/>
    </location>
    <ligand>
        <name>substrate</name>
    </ligand>
</feature>